<keyword evidence="3" id="KW-1185">Reference proteome</keyword>
<proteinExistence type="predicted"/>
<name>A0ABP6MLQ3_9ACTN</name>
<dbReference type="Pfam" id="PF13400">
    <property type="entry name" value="Tad"/>
    <property type="match status" value="1"/>
</dbReference>
<accession>A0ABP6MLQ3</accession>
<dbReference type="InterPro" id="IPR028087">
    <property type="entry name" value="Tad_N"/>
</dbReference>
<gene>
    <name evidence="2" type="ORF">GCM10010466_04480</name>
</gene>
<evidence type="ECO:0000313" key="2">
    <source>
        <dbReference type="EMBL" id="GAA3116536.1"/>
    </source>
</evidence>
<evidence type="ECO:0000313" key="3">
    <source>
        <dbReference type="Proteomes" id="UP001500320"/>
    </source>
</evidence>
<sequence length="160" mass="16763">MNRIRAGRTRSPRLRFLRAPARYGGDRGSMAVFTVLFSAVVFLLAGLLVDGGAAINARLRAADVAEQAARAAADRIDVEHLRQTGQVRLLTGEEVCAAAEEIVSAHAAADAELTACEPGEAEVEVTVSVRWEAFFLAALGFPGSAMEAAVVAGPDIGEEA</sequence>
<comment type="caution">
    <text evidence="2">The sequence shown here is derived from an EMBL/GenBank/DDBJ whole genome shotgun (WGS) entry which is preliminary data.</text>
</comment>
<organism evidence="2 3">
    <name type="scientific">Planomonospora alba</name>
    <dbReference type="NCBI Taxonomy" id="161354"/>
    <lineage>
        <taxon>Bacteria</taxon>
        <taxon>Bacillati</taxon>
        <taxon>Actinomycetota</taxon>
        <taxon>Actinomycetes</taxon>
        <taxon>Streptosporangiales</taxon>
        <taxon>Streptosporangiaceae</taxon>
        <taxon>Planomonospora</taxon>
    </lineage>
</organism>
<dbReference type="Proteomes" id="UP001500320">
    <property type="component" value="Unassembled WGS sequence"/>
</dbReference>
<evidence type="ECO:0000259" key="1">
    <source>
        <dbReference type="Pfam" id="PF13400"/>
    </source>
</evidence>
<feature type="domain" description="Putative Flp pilus-assembly TadG-like N-terminal" evidence="1">
    <location>
        <begin position="28"/>
        <end position="74"/>
    </location>
</feature>
<dbReference type="EMBL" id="BAAAUT010000003">
    <property type="protein sequence ID" value="GAA3116536.1"/>
    <property type="molecule type" value="Genomic_DNA"/>
</dbReference>
<protein>
    <recommendedName>
        <fullName evidence="1">Putative Flp pilus-assembly TadG-like N-terminal domain-containing protein</fullName>
    </recommendedName>
</protein>
<reference evidence="3" key="1">
    <citation type="journal article" date="2019" name="Int. J. Syst. Evol. Microbiol.">
        <title>The Global Catalogue of Microorganisms (GCM) 10K type strain sequencing project: providing services to taxonomists for standard genome sequencing and annotation.</title>
        <authorList>
            <consortium name="The Broad Institute Genomics Platform"/>
            <consortium name="The Broad Institute Genome Sequencing Center for Infectious Disease"/>
            <person name="Wu L."/>
            <person name="Ma J."/>
        </authorList>
    </citation>
    <scope>NUCLEOTIDE SEQUENCE [LARGE SCALE GENOMIC DNA]</scope>
    <source>
        <strain evidence="3">JCM 9373</strain>
    </source>
</reference>